<feature type="transmembrane region" description="Helical" evidence="1">
    <location>
        <begin position="12"/>
        <end position="30"/>
    </location>
</feature>
<sequence length="329" mass="37245">MKPNFKRGVISLVIYGLLLLSAAGFFQYVATQSTPDKLASQGYVYPKTRVTTKGGKTTFAVKAIYRIEDTKYEKEQTFVVAGDKNLLVTEAKPDLAIIKKLEEAQRKGTLATNPITIMGEVKELSSLSLKNTRQSLEKQEPGVTDNKEFEIKKLNLTSVASVESTGTIMTAGTALVGLGFLAYAVFRYLDNKRFYGQLLVTFPELGQDDQALRKGATYYEKHLGVYIYKDHLIVMGRKNAIVDLRDIIYSYVYKETRRFNLYKTVKFVVYLHTKDFKRLAVFPAKHTVKDTEAKLNRLMEYLDASYPQMLVGFDHKNEYMALKQAAGGR</sequence>
<name>A0A929MPN1_ABIDE</name>
<evidence type="ECO:0000256" key="1">
    <source>
        <dbReference type="SAM" id="Phobius"/>
    </source>
</evidence>
<keyword evidence="1" id="KW-0812">Transmembrane</keyword>
<keyword evidence="1" id="KW-0472">Membrane</keyword>
<protein>
    <submittedName>
        <fullName evidence="2">Uncharacterized protein</fullName>
    </submittedName>
</protein>
<evidence type="ECO:0000313" key="3">
    <source>
        <dbReference type="Proteomes" id="UP000757900"/>
    </source>
</evidence>
<reference evidence="2" key="1">
    <citation type="submission" date="2020-04" db="EMBL/GenBank/DDBJ databases">
        <title>Deep metagenomics examines the oral microbiome during advanced dental caries in children, revealing novel taxa and co-occurrences with host molecules.</title>
        <authorList>
            <person name="Baker J.L."/>
            <person name="Morton J.T."/>
            <person name="Dinis M."/>
            <person name="Alvarez R."/>
            <person name="Tran N.C."/>
            <person name="Knight R."/>
            <person name="Edlund A."/>
        </authorList>
    </citation>
    <scope>NUCLEOTIDE SEQUENCE</scope>
    <source>
        <strain evidence="2">JCVI_23_bin.16</strain>
    </source>
</reference>
<proteinExistence type="predicted"/>
<gene>
    <name evidence="2" type="ORF">HXK00_06355</name>
</gene>
<feature type="transmembrane region" description="Helical" evidence="1">
    <location>
        <begin position="168"/>
        <end position="189"/>
    </location>
</feature>
<organism evidence="2 3">
    <name type="scientific">Abiotrophia defectiva</name>
    <name type="common">Streptococcus defectivus</name>
    <dbReference type="NCBI Taxonomy" id="46125"/>
    <lineage>
        <taxon>Bacteria</taxon>
        <taxon>Bacillati</taxon>
        <taxon>Bacillota</taxon>
        <taxon>Bacilli</taxon>
        <taxon>Lactobacillales</taxon>
        <taxon>Aerococcaceae</taxon>
        <taxon>Abiotrophia</taxon>
    </lineage>
</organism>
<keyword evidence="1" id="KW-1133">Transmembrane helix</keyword>
<dbReference type="AlphaFoldDB" id="A0A929MPN1"/>
<dbReference type="Proteomes" id="UP000757900">
    <property type="component" value="Unassembled WGS sequence"/>
</dbReference>
<accession>A0A929MPN1</accession>
<comment type="caution">
    <text evidence="2">The sequence shown here is derived from an EMBL/GenBank/DDBJ whole genome shotgun (WGS) entry which is preliminary data.</text>
</comment>
<evidence type="ECO:0000313" key="2">
    <source>
        <dbReference type="EMBL" id="MBF0935248.1"/>
    </source>
</evidence>
<dbReference type="EMBL" id="JABZFV010000170">
    <property type="protein sequence ID" value="MBF0935248.1"/>
    <property type="molecule type" value="Genomic_DNA"/>
</dbReference>